<dbReference type="SFLD" id="SFLDG01018">
    <property type="entry name" value="Squalene/Phytoene_Synthase_Lik"/>
    <property type="match status" value="1"/>
</dbReference>
<protein>
    <submittedName>
        <fullName evidence="1">Phytoene/squalene synthetase</fullName>
    </submittedName>
</protein>
<proteinExistence type="predicted"/>
<dbReference type="GO" id="GO:0016765">
    <property type="term" value="F:transferase activity, transferring alkyl or aryl (other than methyl) groups"/>
    <property type="evidence" value="ECO:0007669"/>
    <property type="project" value="UniProtKB-ARBA"/>
</dbReference>
<organism evidence="1 2">
    <name type="scientific">Corynebacterium durum F0235</name>
    <dbReference type="NCBI Taxonomy" id="1035195"/>
    <lineage>
        <taxon>Bacteria</taxon>
        <taxon>Bacillati</taxon>
        <taxon>Actinomycetota</taxon>
        <taxon>Actinomycetes</taxon>
        <taxon>Mycobacteriales</taxon>
        <taxon>Corynebacteriaceae</taxon>
        <taxon>Corynebacterium</taxon>
    </lineage>
</organism>
<reference evidence="1 2" key="1">
    <citation type="submission" date="2012-05" db="EMBL/GenBank/DDBJ databases">
        <authorList>
            <person name="Weinstock G."/>
            <person name="Sodergren E."/>
            <person name="Lobos E.A."/>
            <person name="Fulton L."/>
            <person name="Fulton R."/>
            <person name="Courtney L."/>
            <person name="Fronick C."/>
            <person name="O'Laughlin M."/>
            <person name="Godfrey J."/>
            <person name="Wilson R.M."/>
            <person name="Miner T."/>
            <person name="Farmer C."/>
            <person name="Delehaunty K."/>
            <person name="Cordes M."/>
            <person name="Minx P."/>
            <person name="Tomlinson C."/>
            <person name="Chen J."/>
            <person name="Wollam A."/>
            <person name="Pepin K.H."/>
            <person name="Bhonagiri V."/>
            <person name="Zhang X."/>
            <person name="Suruliraj S."/>
            <person name="Warren W."/>
            <person name="Mitreva M."/>
            <person name="Mardis E.R."/>
            <person name="Wilson R.K."/>
        </authorList>
    </citation>
    <scope>NUCLEOTIDE SEQUENCE [LARGE SCALE GENOMIC DNA]</scope>
    <source>
        <strain evidence="1 2">F0235</strain>
    </source>
</reference>
<dbReference type="SFLD" id="SFLDS00005">
    <property type="entry name" value="Isoprenoid_Synthase_Type_I"/>
    <property type="match status" value="1"/>
</dbReference>
<evidence type="ECO:0000313" key="2">
    <source>
        <dbReference type="Proteomes" id="UP000010445"/>
    </source>
</evidence>
<dbReference type="SUPFAM" id="SSF48576">
    <property type="entry name" value="Terpenoid synthases"/>
    <property type="match status" value="1"/>
</dbReference>
<dbReference type="Proteomes" id="UP000010445">
    <property type="component" value="Unassembled WGS sequence"/>
</dbReference>
<dbReference type="AlphaFoldDB" id="L1MEC0"/>
<dbReference type="Pfam" id="PF00494">
    <property type="entry name" value="SQS_PSY"/>
    <property type="match status" value="1"/>
</dbReference>
<sequence>MYAVVRIADEIVDGVAAAAGLDTNAISAELDGFEQQVFRATRTGFSTNPAVHAFAGTVHRCHISEEHIRAFFASMRRDLDPTAYDQAALDDYIWGSAEVIGLMCLAIFTADQPLSPANQQRCEEGARRLGAAFQKINFLRDVGDDTIALGRDYLNVQAAVEQRDVDKRQIVVDITADLDAAYPSIALLPTAARAGVLAAYLIFRDLCARLDHMTMSEIMSTRVRVPAVMKARLVAQACVQAPRLRPPTM</sequence>
<dbReference type="eggNOG" id="COG1562">
    <property type="taxonomic scope" value="Bacteria"/>
</dbReference>
<accession>L1MEC0</accession>
<dbReference type="PATRIC" id="fig|1035195.3.peg.1678"/>
<gene>
    <name evidence="1" type="ORF">HMPREF9997_01856</name>
</gene>
<dbReference type="InterPro" id="IPR002060">
    <property type="entry name" value="Squ/phyt_synthse"/>
</dbReference>
<dbReference type="STRING" id="1035195.HMPREF9997_01856"/>
<dbReference type="EMBL" id="AMEM01000024">
    <property type="protein sequence ID" value="EKX89385.1"/>
    <property type="molecule type" value="Genomic_DNA"/>
</dbReference>
<dbReference type="HOGENOM" id="CLU_037269_1_2_11"/>
<dbReference type="PANTHER" id="PTHR31480">
    <property type="entry name" value="BIFUNCTIONAL LYCOPENE CYCLASE/PHYTOENE SYNTHASE"/>
    <property type="match status" value="1"/>
</dbReference>
<comment type="caution">
    <text evidence="1">The sequence shown here is derived from an EMBL/GenBank/DDBJ whole genome shotgun (WGS) entry which is preliminary data.</text>
</comment>
<dbReference type="InterPro" id="IPR008949">
    <property type="entry name" value="Isoprenoid_synthase_dom_sf"/>
</dbReference>
<keyword evidence="2" id="KW-1185">Reference proteome</keyword>
<name>L1MEC0_9CORY</name>
<evidence type="ECO:0000313" key="1">
    <source>
        <dbReference type="EMBL" id="EKX89385.1"/>
    </source>
</evidence>
<dbReference type="Gene3D" id="1.10.600.10">
    <property type="entry name" value="Farnesyl Diphosphate Synthase"/>
    <property type="match status" value="1"/>
</dbReference>